<evidence type="ECO:0000256" key="4">
    <source>
        <dbReference type="ARBA" id="ARBA00023163"/>
    </source>
</evidence>
<dbReference type="InterPro" id="IPR036388">
    <property type="entry name" value="WH-like_DNA-bd_sf"/>
</dbReference>
<reference evidence="9" key="1">
    <citation type="journal article" date="2019" name="Int. J. Syst. Evol. Microbiol.">
        <title>The Global Catalogue of Microorganisms (GCM) 10K type strain sequencing project: providing services to taxonomists for standard genome sequencing and annotation.</title>
        <authorList>
            <consortium name="The Broad Institute Genomics Platform"/>
            <consortium name="The Broad Institute Genome Sequencing Center for Infectious Disease"/>
            <person name="Wu L."/>
            <person name="Ma J."/>
        </authorList>
    </citation>
    <scope>NUCLEOTIDE SEQUENCE [LARGE SCALE GENOMIC DNA]</scope>
    <source>
        <strain evidence="9">CCUG 53762</strain>
    </source>
</reference>
<dbReference type="NCBIfam" id="TIGR02985">
    <property type="entry name" value="Sig70_bacteroi1"/>
    <property type="match status" value="1"/>
</dbReference>
<gene>
    <name evidence="8" type="ORF">ACFSAH_10470</name>
</gene>
<dbReference type="InterPro" id="IPR007627">
    <property type="entry name" value="RNA_pol_sigma70_r2"/>
</dbReference>
<evidence type="ECO:0000313" key="8">
    <source>
        <dbReference type="EMBL" id="MFD1630304.1"/>
    </source>
</evidence>
<dbReference type="Proteomes" id="UP001597118">
    <property type="component" value="Unassembled WGS sequence"/>
</dbReference>
<name>A0ABW4IE94_9SPHI</name>
<evidence type="ECO:0000256" key="3">
    <source>
        <dbReference type="ARBA" id="ARBA00023082"/>
    </source>
</evidence>
<keyword evidence="9" id="KW-1185">Reference proteome</keyword>
<dbReference type="InterPro" id="IPR013249">
    <property type="entry name" value="RNA_pol_sigma70_r4_t2"/>
</dbReference>
<dbReference type="Pfam" id="PF08281">
    <property type="entry name" value="Sigma70_r4_2"/>
    <property type="match status" value="1"/>
</dbReference>
<dbReference type="SUPFAM" id="SSF88659">
    <property type="entry name" value="Sigma3 and sigma4 domains of RNA polymerase sigma factors"/>
    <property type="match status" value="1"/>
</dbReference>
<evidence type="ECO:0000256" key="5">
    <source>
        <dbReference type="SAM" id="Phobius"/>
    </source>
</evidence>
<dbReference type="CDD" id="cd06171">
    <property type="entry name" value="Sigma70_r4"/>
    <property type="match status" value="1"/>
</dbReference>
<keyword evidence="2" id="KW-0805">Transcription regulation</keyword>
<dbReference type="InterPro" id="IPR014327">
    <property type="entry name" value="RNA_pol_sigma70_bacteroid"/>
</dbReference>
<protein>
    <submittedName>
        <fullName evidence="8">RNA polymerase sigma factor</fullName>
    </submittedName>
</protein>
<dbReference type="InterPro" id="IPR039425">
    <property type="entry name" value="RNA_pol_sigma-70-like"/>
</dbReference>
<sequence length="200" mass="23881">MEISLTTDDNELLKNLQQGDKKAFHILYQKHYRVLYLHVYQKLRDRETAKDIVHDLFANIWQKKETLKINGKLSSYLYASTRNRILDHISKEQSKSHYLDSFVVHMKAERSDTDYMLREKMLKEQIEKVLSSLSPRVREVFELSRVHYLSHKEISKKLNLSEQSVRSYIKDSLKVLRMRLSAFPWILLLSAINFFNFLSK</sequence>
<comment type="caution">
    <text evidence="8">The sequence shown here is derived from an EMBL/GenBank/DDBJ whole genome shotgun (WGS) entry which is preliminary data.</text>
</comment>
<comment type="similarity">
    <text evidence="1">Belongs to the sigma-70 factor family. ECF subfamily.</text>
</comment>
<dbReference type="InterPro" id="IPR013325">
    <property type="entry name" value="RNA_pol_sigma_r2"/>
</dbReference>
<accession>A0ABW4IE94</accession>
<dbReference type="Gene3D" id="1.10.1740.10">
    <property type="match status" value="1"/>
</dbReference>
<evidence type="ECO:0000256" key="2">
    <source>
        <dbReference type="ARBA" id="ARBA00023015"/>
    </source>
</evidence>
<dbReference type="PANTHER" id="PTHR43133">
    <property type="entry name" value="RNA POLYMERASE ECF-TYPE SIGMA FACTO"/>
    <property type="match status" value="1"/>
</dbReference>
<dbReference type="PANTHER" id="PTHR43133:SF46">
    <property type="entry name" value="RNA POLYMERASE SIGMA-70 FACTOR ECF SUBFAMILY"/>
    <property type="match status" value="1"/>
</dbReference>
<dbReference type="RefSeq" id="WP_379662679.1">
    <property type="nucleotide sequence ID" value="NZ_JBHUDG010000015.1"/>
</dbReference>
<dbReference type="InterPro" id="IPR013324">
    <property type="entry name" value="RNA_pol_sigma_r3/r4-like"/>
</dbReference>
<dbReference type="Pfam" id="PF04542">
    <property type="entry name" value="Sigma70_r2"/>
    <property type="match status" value="1"/>
</dbReference>
<dbReference type="InterPro" id="IPR014284">
    <property type="entry name" value="RNA_pol_sigma-70_dom"/>
</dbReference>
<evidence type="ECO:0000259" key="6">
    <source>
        <dbReference type="Pfam" id="PF04542"/>
    </source>
</evidence>
<feature type="domain" description="RNA polymerase sigma-70 region 2" evidence="6">
    <location>
        <begin position="27"/>
        <end position="93"/>
    </location>
</feature>
<evidence type="ECO:0000259" key="7">
    <source>
        <dbReference type="Pfam" id="PF08281"/>
    </source>
</evidence>
<evidence type="ECO:0000313" key="9">
    <source>
        <dbReference type="Proteomes" id="UP001597118"/>
    </source>
</evidence>
<organism evidence="8 9">
    <name type="scientific">Pseudopedobacter beijingensis</name>
    <dbReference type="NCBI Taxonomy" id="1207056"/>
    <lineage>
        <taxon>Bacteria</taxon>
        <taxon>Pseudomonadati</taxon>
        <taxon>Bacteroidota</taxon>
        <taxon>Sphingobacteriia</taxon>
        <taxon>Sphingobacteriales</taxon>
        <taxon>Sphingobacteriaceae</taxon>
        <taxon>Pseudopedobacter</taxon>
    </lineage>
</organism>
<keyword evidence="5" id="KW-0812">Transmembrane</keyword>
<dbReference type="EMBL" id="JBHUDG010000015">
    <property type="protein sequence ID" value="MFD1630304.1"/>
    <property type="molecule type" value="Genomic_DNA"/>
</dbReference>
<keyword evidence="4" id="KW-0804">Transcription</keyword>
<feature type="transmembrane region" description="Helical" evidence="5">
    <location>
        <begin position="180"/>
        <end position="198"/>
    </location>
</feature>
<proteinExistence type="inferred from homology"/>
<evidence type="ECO:0000256" key="1">
    <source>
        <dbReference type="ARBA" id="ARBA00010641"/>
    </source>
</evidence>
<keyword evidence="3" id="KW-0731">Sigma factor</keyword>
<keyword evidence="5" id="KW-0472">Membrane</keyword>
<feature type="domain" description="RNA polymerase sigma factor 70 region 4 type 2" evidence="7">
    <location>
        <begin position="124"/>
        <end position="174"/>
    </location>
</feature>
<dbReference type="SUPFAM" id="SSF88946">
    <property type="entry name" value="Sigma2 domain of RNA polymerase sigma factors"/>
    <property type="match status" value="1"/>
</dbReference>
<dbReference type="Gene3D" id="1.10.10.10">
    <property type="entry name" value="Winged helix-like DNA-binding domain superfamily/Winged helix DNA-binding domain"/>
    <property type="match status" value="1"/>
</dbReference>
<keyword evidence="5" id="KW-1133">Transmembrane helix</keyword>
<dbReference type="NCBIfam" id="TIGR02937">
    <property type="entry name" value="sigma70-ECF"/>
    <property type="match status" value="1"/>
</dbReference>